<dbReference type="PROSITE" id="PS00455">
    <property type="entry name" value="AMP_BINDING"/>
    <property type="match status" value="1"/>
</dbReference>
<organism evidence="3 4">
    <name type="scientific">Streptomyces spongiae</name>
    <dbReference type="NCBI Taxonomy" id="565072"/>
    <lineage>
        <taxon>Bacteria</taxon>
        <taxon>Bacillati</taxon>
        <taxon>Actinomycetota</taxon>
        <taxon>Actinomycetes</taxon>
        <taxon>Kitasatosporales</taxon>
        <taxon>Streptomycetaceae</taxon>
        <taxon>Streptomyces</taxon>
    </lineage>
</organism>
<dbReference type="InterPro" id="IPR045851">
    <property type="entry name" value="AMP-bd_C_sf"/>
</dbReference>
<dbReference type="InterPro" id="IPR042099">
    <property type="entry name" value="ANL_N_sf"/>
</dbReference>
<evidence type="ECO:0000259" key="1">
    <source>
        <dbReference type="Pfam" id="PF00501"/>
    </source>
</evidence>
<dbReference type="PANTHER" id="PTHR45527:SF1">
    <property type="entry name" value="FATTY ACID SYNTHASE"/>
    <property type="match status" value="1"/>
</dbReference>
<dbReference type="EMBL" id="VJZC01000047">
    <property type="protein sequence ID" value="MPY57518.1"/>
    <property type="molecule type" value="Genomic_DNA"/>
</dbReference>
<reference evidence="3 4" key="1">
    <citation type="submission" date="2019-07" db="EMBL/GenBank/DDBJ databases">
        <title>New species of Amycolatopsis and Streptomyces.</title>
        <authorList>
            <person name="Duangmal K."/>
            <person name="Teo W.F.A."/>
            <person name="Lipun K."/>
        </authorList>
    </citation>
    <scope>NUCLEOTIDE SEQUENCE [LARGE SCALE GENOMIC DNA]</scope>
    <source>
        <strain evidence="3 4">NBRC 106415</strain>
    </source>
</reference>
<gene>
    <name evidence="3" type="ORF">FNH08_10210</name>
</gene>
<accession>A0A5N8XEZ4</accession>
<dbReference type="GO" id="GO:0031177">
    <property type="term" value="F:phosphopantetheine binding"/>
    <property type="evidence" value="ECO:0007669"/>
    <property type="project" value="TreeGrafter"/>
</dbReference>
<keyword evidence="3" id="KW-0436">Ligase</keyword>
<dbReference type="GO" id="GO:0005737">
    <property type="term" value="C:cytoplasm"/>
    <property type="evidence" value="ECO:0007669"/>
    <property type="project" value="TreeGrafter"/>
</dbReference>
<dbReference type="InterPro" id="IPR025110">
    <property type="entry name" value="AMP-bd_C"/>
</dbReference>
<evidence type="ECO:0000313" key="4">
    <source>
        <dbReference type="Proteomes" id="UP000400924"/>
    </source>
</evidence>
<keyword evidence="4" id="KW-1185">Reference proteome</keyword>
<sequence length="530" mass="57400">MSDRTIFPGLLDTGREEFLHEFLLRMAGTLPDRPAVIEPAGSERYAVTTYRELELLVRDHMAALDGLGLEIGDRVILEADLSAASIAALLACSALGLTFVPVGTRPPEQRLASIMRTTEPALYLRCPGAGDADIPSGVGLGHIEGPSLTIERAPADRARRRREPTVTDPAYVIFTSGTTGRPKGVVMSHRAVTSFYHGMMAQRLVTPDDRVANTSPLQFDFSLINVGLALGSGAALVTVPPESLRWPRRFVRVLKETGATQVNGVPSIWRPVLRHEQQGLADLDRLRGILFCGEDFPLPELRHLRALLPGVRVTNCYGSTESMACSFEEVPNPLPADVKRLSIGFAHKGAEMLLVDEAGRLIERPGLVGEIVVRSPALFTGYWDDPDATRAALLPDPVSPRSGQVVLRTGDLGHTGQRGEMYFCGRADSQVQIRGNRVELDEVRHRLLEFPGVMAAEVLVLGPADGDRRLSAFVVVSARSTDVGAAELRAHCAQALPTYMLPSELRVLDALPTTPNGKTDRESLVALVSG</sequence>
<comment type="caution">
    <text evidence="3">The sequence shown here is derived from an EMBL/GenBank/DDBJ whole genome shotgun (WGS) entry which is preliminary data.</text>
</comment>
<protein>
    <submittedName>
        <fullName evidence="3">D-alanine--poly(Phosphoribitol) ligase</fullName>
    </submittedName>
</protein>
<dbReference type="InterPro" id="IPR020845">
    <property type="entry name" value="AMP-binding_CS"/>
</dbReference>
<name>A0A5N8XEZ4_9ACTN</name>
<feature type="domain" description="AMP-dependent synthetase/ligase" evidence="1">
    <location>
        <begin position="27"/>
        <end position="383"/>
    </location>
</feature>
<evidence type="ECO:0000259" key="2">
    <source>
        <dbReference type="Pfam" id="PF13193"/>
    </source>
</evidence>
<evidence type="ECO:0000313" key="3">
    <source>
        <dbReference type="EMBL" id="MPY57518.1"/>
    </source>
</evidence>
<dbReference type="GO" id="GO:0044550">
    <property type="term" value="P:secondary metabolite biosynthetic process"/>
    <property type="evidence" value="ECO:0007669"/>
    <property type="project" value="TreeGrafter"/>
</dbReference>
<dbReference type="SUPFAM" id="SSF56801">
    <property type="entry name" value="Acetyl-CoA synthetase-like"/>
    <property type="match status" value="1"/>
</dbReference>
<dbReference type="GO" id="GO:0043041">
    <property type="term" value="P:amino acid activation for nonribosomal peptide biosynthetic process"/>
    <property type="evidence" value="ECO:0007669"/>
    <property type="project" value="TreeGrafter"/>
</dbReference>
<feature type="domain" description="AMP-binding enzyme C-terminal" evidence="2">
    <location>
        <begin position="456"/>
        <end position="518"/>
    </location>
</feature>
<dbReference type="OrthoDB" id="2472181at2"/>
<proteinExistence type="predicted"/>
<dbReference type="Pfam" id="PF13193">
    <property type="entry name" value="AMP-binding_C"/>
    <property type="match status" value="1"/>
</dbReference>
<dbReference type="GO" id="GO:0016874">
    <property type="term" value="F:ligase activity"/>
    <property type="evidence" value="ECO:0007669"/>
    <property type="project" value="UniProtKB-KW"/>
</dbReference>
<dbReference type="PANTHER" id="PTHR45527">
    <property type="entry name" value="NONRIBOSOMAL PEPTIDE SYNTHETASE"/>
    <property type="match status" value="1"/>
</dbReference>
<dbReference type="Pfam" id="PF00501">
    <property type="entry name" value="AMP-binding"/>
    <property type="match status" value="1"/>
</dbReference>
<dbReference type="InterPro" id="IPR000873">
    <property type="entry name" value="AMP-dep_synth/lig_dom"/>
</dbReference>
<dbReference type="AlphaFoldDB" id="A0A5N8XEZ4"/>
<dbReference type="Gene3D" id="3.30.300.30">
    <property type="match status" value="1"/>
</dbReference>
<dbReference type="Gene3D" id="3.40.50.12780">
    <property type="entry name" value="N-terminal domain of ligase-like"/>
    <property type="match status" value="1"/>
</dbReference>
<dbReference type="Proteomes" id="UP000400924">
    <property type="component" value="Unassembled WGS sequence"/>
</dbReference>